<dbReference type="RefSeq" id="WP_146649897.1">
    <property type="nucleotide sequence ID" value="NZ_CP012333.1"/>
</dbReference>
<accession>A0A0K1PZB3</accession>
<evidence type="ECO:0000313" key="4">
    <source>
        <dbReference type="Proteomes" id="UP000064967"/>
    </source>
</evidence>
<keyword evidence="2 3" id="KW-0812">Transmembrane</keyword>
<keyword evidence="2" id="KW-1133">Transmembrane helix</keyword>
<protein>
    <submittedName>
        <fullName evidence="3">Putative transmembrane protein</fullName>
    </submittedName>
</protein>
<dbReference type="EMBL" id="CP012333">
    <property type="protein sequence ID" value="AKU98832.1"/>
    <property type="molecule type" value="Genomic_DNA"/>
</dbReference>
<dbReference type="PANTHER" id="PTHR37314:SF4">
    <property type="entry name" value="UPF0700 TRANSMEMBRANE PROTEIN YOAK"/>
    <property type="match status" value="1"/>
</dbReference>
<evidence type="ECO:0000256" key="1">
    <source>
        <dbReference type="SAM" id="MobiDB-lite"/>
    </source>
</evidence>
<name>A0A0K1PZB3_9BACT</name>
<feature type="region of interest" description="Disordered" evidence="1">
    <location>
        <begin position="25"/>
        <end position="47"/>
    </location>
</feature>
<reference evidence="3 4" key="1">
    <citation type="submission" date="2015-08" db="EMBL/GenBank/DDBJ databases">
        <authorList>
            <person name="Babu N.S."/>
            <person name="Beckwith C.J."/>
            <person name="Beseler K.G."/>
            <person name="Brison A."/>
            <person name="Carone J.V."/>
            <person name="Caskin T.P."/>
            <person name="Diamond M."/>
            <person name="Durham M.E."/>
            <person name="Foxe J.M."/>
            <person name="Go M."/>
            <person name="Henderson B.A."/>
            <person name="Jones I.B."/>
            <person name="McGettigan J.A."/>
            <person name="Micheletti S.J."/>
            <person name="Nasrallah M.E."/>
            <person name="Ortiz D."/>
            <person name="Piller C.R."/>
            <person name="Privatt S.R."/>
            <person name="Schneider S.L."/>
            <person name="Sharp S."/>
            <person name="Smith T.C."/>
            <person name="Stanton J.D."/>
            <person name="Ullery H.E."/>
            <person name="Wilson R.J."/>
            <person name="Serrano M.G."/>
            <person name="Buck G."/>
            <person name="Lee V."/>
            <person name="Wang Y."/>
            <person name="Carvalho R."/>
            <person name="Voegtly L."/>
            <person name="Shi R."/>
            <person name="Duckworth R."/>
            <person name="Johnson A."/>
            <person name="Loviza R."/>
            <person name="Walstead R."/>
            <person name="Shah Z."/>
            <person name="Kiflezghi M."/>
            <person name="Wade K."/>
            <person name="Ball S.L."/>
            <person name="Bradley K.W."/>
            <person name="Asai D.J."/>
            <person name="Bowman C.A."/>
            <person name="Russell D.A."/>
            <person name="Pope W.H."/>
            <person name="Jacobs-Sera D."/>
            <person name="Hendrix R.W."/>
            <person name="Hatfull G.F."/>
        </authorList>
    </citation>
    <scope>NUCLEOTIDE SEQUENCE [LARGE SCALE GENOMIC DNA]</scope>
    <source>
        <strain evidence="3 4">DSM 27648</strain>
    </source>
</reference>
<sequence length="293" mass="30593">MADVHAAPPASRSMARLERAPAIATRDSFNKPSPRNDNATSRKSAAERRFVERRREILRWLALSAVAGAVNTGAFLACQRFVSHVTGTATLIGSDVGRWGLMSEYSLVLVCFVAGAFASAFATDSGLTRSKPLWGLSMLGVVLILSGVAIGGALGAFSAFGGSVEQTSDFTLLSLLSFSMGLLNAGFARATKDGLRTTHLTGDATDVGVFAATAVLRLGDARKEALINAALRAGKLLVFIGGAATMAELAPRFGYLAFLVPAMATLAVSGSAIVRDITRLVTGDDELPEGERV</sequence>
<feature type="transmembrane region" description="Helical" evidence="2">
    <location>
        <begin position="170"/>
        <end position="188"/>
    </location>
</feature>
<keyword evidence="2" id="KW-0472">Membrane</keyword>
<feature type="transmembrane region" description="Helical" evidence="2">
    <location>
        <begin position="225"/>
        <end position="247"/>
    </location>
</feature>
<proteinExistence type="predicted"/>
<feature type="transmembrane region" description="Helical" evidence="2">
    <location>
        <begin position="133"/>
        <end position="158"/>
    </location>
</feature>
<dbReference type="Proteomes" id="UP000064967">
    <property type="component" value="Chromosome"/>
</dbReference>
<dbReference type="AlphaFoldDB" id="A0A0K1PZB3"/>
<dbReference type="OrthoDB" id="270162at2"/>
<dbReference type="PANTHER" id="PTHR37314">
    <property type="entry name" value="SLR0142 PROTEIN"/>
    <property type="match status" value="1"/>
</dbReference>
<gene>
    <name evidence="3" type="ORF">AKJ09_05496</name>
</gene>
<evidence type="ECO:0000256" key="2">
    <source>
        <dbReference type="SAM" id="Phobius"/>
    </source>
</evidence>
<feature type="transmembrane region" description="Helical" evidence="2">
    <location>
        <begin position="253"/>
        <end position="274"/>
    </location>
</feature>
<dbReference type="InterPro" id="IPR010699">
    <property type="entry name" value="DUF1275"/>
</dbReference>
<organism evidence="3 4">
    <name type="scientific">Labilithrix luteola</name>
    <dbReference type="NCBI Taxonomy" id="1391654"/>
    <lineage>
        <taxon>Bacteria</taxon>
        <taxon>Pseudomonadati</taxon>
        <taxon>Myxococcota</taxon>
        <taxon>Polyangia</taxon>
        <taxon>Polyangiales</taxon>
        <taxon>Labilitrichaceae</taxon>
        <taxon>Labilithrix</taxon>
    </lineage>
</organism>
<dbReference type="KEGG" id="llu:AKJ09_05496"/>
<keyword evidence="4" id="KW-1185">Reference proteome</keyword>
<feature type="transmembrane region" description="Helical" evidence="2">
    <location>
        <begin position="57"/>
        <end position="82"/>
    </location>
</feature>
<feature type="compositionally biased region" description="Polar residues" evidence="1">
    <location>
        <begin position="30"/>
        <end position="43"/>
    </location>
</feature>
<feature type="transmembrane region" description="Helical" evidence="2">
    <location>
        <begin position="102"/>
        <end position="121"/>
    </location>
</feature>
<dbReference type="Pfam" id="PF06912">
    <property type="entry name" value="DUF1275"/>
    <property type="match status" value="1"/>
</dbReference>
<evidence type="ECO:0000313" key="3">
    <source>
        <dbReference type="EMBL" id="AKU98832.1"/>
    </source>
</evidence>
<dbReference type="STRING" id="1391654.AKJ09_05496"/>